<organism evidence="1 2">
    <name type="scientific">Empedobacter falsenii</name>
    <dbReference type="NCBI Taxonomy" id="343874"/>
    <lineage>
        <taxon>Bacteria</taxon>
        <taxon>Pseudomonadati</taxon>
        <taxon>Bacteroidota</taxon>
        <taxon>Flavobacteriia</taxon>
        <taxon>Flavobacteriales</taxon>
        <taxon>Weeksellaceae</taxon>
        <taxon>Empedobacter</taxon>
    </lineage>
</organism>
<protein>
    <submittedName>
        <fullName evidence="1">DUF2750 domain-containing protein</fullName>
    </submittedName>
</protein>
<dbReference type="Pfam" id="PF11042">
    <property type="entry name" value="DUF2750"/>
    <property type="match status" value="1"/>
</dbReference>
<reference evidence="1 2" key="1">
    <citation type="submission" date="2018-10" db="EMBL/GenBank/DDBJ databases">
        <title>Transmission dynamics of multidrug resistant bacteria on intensive care unit surfaces.</title>
        <authorList>
            <person name="D'Souza A.W."/>
            <person name="Potter R.F."/>
            <person name="Wallace M."/>
            <person name="Shupe A."/>
            <person name="Patel S."/>
            <person name="Sun S."/>
            <person name="Gul D."/>
            <person name="Kwon J.H."/>
            <person name="Andleeb S."/>
            <person name="Burnham C.-A.D."/>
            <person name="Dantas G."/>
        </authorList>
    </citation>
    <scope>NUCLEOTIDE SEQUENCE [LARGE SCALE GENOMIC DNA]</scope>
    <source>
        <strain evidence="1 2">WF_348</strain>
    </source>
</reference>
<dbReference type="RefSeq" id="WP_125348692.1">
    <property type="nucleotide sequence ID" value="NZ_RHPN01000001.1"/>
</dbReference>
<dbReference type="InterPro" id="IPR021284">
    <property type="entry name" value="DUF2750"/>
</dbReference>
<evidence type="ECO:0000313" key="1">
    <source>
        <dbReference type="EMBL" id="RRT94491.1"/>
    </source>
</evidence>
<accession>A0A427BTB9</accession>
<dbReference type="Proteomes" id="UP000267844">
    <property type="component" value="Unassembled WGS sequence"/>
</dbReference>
<dbReference type="EMBL" id="RHPO01000001">
    <property type="protein sequence ID" value="RRT94491.1"/>
    <property type="molecule type" value="Genomic_DNA"/>
</dbReference>
<comment type="caution">
    <text evidence="1">The sequence shown here is derived from an EMBL/GenBank/DDBJ whole genome shotgun (WGS) entry which is preliminary data.</text>
</comment>
<gene>
    <name evidence="1" type="ORF">EGI89_00280</name>
</gene>
<evidence type="ECO:0000313" key="2">
    <source>
        <dbReference type="Proteomes" id="UP000267844"/>
    </source>
</evidence>
<proteinExistence type="predicted"/>
<sequence>MHPKEIENILKLNPFDRYQYFIRKIADWEIAYTLIFPDGNYAISKIDDKKLFPIWSAKEFAELSKTDGWESCNIIELTFDDFEETLFDYIDENNLLLNVFPTDKTGFVVSLEEFAKDLKDELEQYQ</sequence>
<dbReference type="AlphaFoldDB" id="A0A427BTB9"/>
<name>A0A427BTB9_9FLAO</name>